<feature type="compositionally biased region" description="Basic and acidic residues" evidence="1">
    <location>
        <begin position="258"/>
        <end position="269"/>
    </location>
</feature>
<feature type="region of interest" description="Disordered" evidence="1">
    <location>
        <begin position="197"/>
        <end position="365"/>
    </location>
</feature>
<dbReference type="Proteomes" id="UP001519460">
    <property type="component" value="Unassembled WGS sequence"/>
</dbReference>
<feature type="compositionally biased region" description="Basic and acidic residues" evidence="1">
    <location>
        <begin position="317"/>
        <end position="336"/>
    </location>
</feature>
<evidence type="ECO:0000313" key="3">
    <source>
        <dbReference type="Proteomes" id="UP001519460"/>
    </source>
</evidence>
<gene>
    <name evidence="2" type="ORF">BaRGS_00009663</name>
</gene>
<protein>
    <submittedName>
        <fullName evidence="2">Uncharacterized protein</fullName>
    </submittedName>
</protein>
<organism evidence="2 3">
    <name type="scientific">Batillaria attramentaria</name>
    <dbReference type="NCBI Taxonomy" id="370345"/>
    <lineage>
        <taxon>Eukaryota</taxon>
        <taxon>Metazoa</taxon>
        <taxon>Spiralia</taxon>
        <taxon>Lophotrochozoa</taxon>
        <taxon>Mollusca</taxon>
        <taxon>Gastropoda</taxon>
        <taxon>Caenogastropoda</taxon>
        <taxon>Sorbeoconcha</taxon>
        <taxon>Cerithioidea</taxon>
        <taxon>Batillariidae</taxon>
        <taxon>Batillaria</taxon>
    </lineage>
</organism>
<keyword evidence="3" id="KW-1185">Reference proteome</keyword>
<name>A0ABD0LIK2_9CAEN</name>
<feature type="region of interest" description="Disordered" evidence="1">
    <location>
        <begin position="103"/>
        <end position="125"/>
    </location>
</feature>
<feature type="compositionally biased region" description="Basic and acidic residues" evidence="1">
    <location>
        <begin position="110"/>
        <end position="125"/>
    </location>
</feature>
<comment type="caution">
    <text evidence="2">The sequence shown here is derived from an EMBL/GenBank/DDBJ whole genome shotgun (WGS) entry which is preliminary data.</text>
</comment>
<feature type="compositionally biased region" description="Basic and acidic residues" evidence="1">
    <location>
        <begin position="200"/>
        <end position="217"/>
    </location>
</feature>
<dbReference type="AlphaFoldDB" id="A0ABD0LIK2"/>
<sequence length="365" mass="41021">MVTGHRLAVCVCHGFKPVSMAENYSITTTVTTEREGKHKTLVLRHRVRGITENVMSMVEKGAKDISEQPVNGDLDEMNARIDQSFGRLKNQVERHFDDMKQEVQVNAPERPQKKPEESEEEFAKGRQEYEAAFEEYREYVARVAGILKGLVMIFDNTFDRMKDFFRELWNLVKGGDKNIPKRISDFMKGLQQEISSGTEKLVEERHPEDDMSDESPKPKQASDANSGTEELVADKPESQPAAECEGVTEDDSLTGAEFVDKPDEERQPENDMSDEGTKPKQASDANNGTEEQVADKPESQPATVTDTEDDFLTDAEFIDKPDDERQPKDNMSDKGRKPQPASDANTSTQPRSALGDANVPENPKY</sequence>
<feature type="compositionally biased region" description="Polar residues" evidence="1">
    <location>
        <begin position="342"/>
        <end position="351"/>
    </location>
</feature>
<dbReference type="EMBL" id="JACVVK020000046">
    <property type="protein sequence ID" value="KAK7499116.1"/>
    <property type="molecule type" value="Genomic_DNA"/>
</dbReference>
<proteinExistence type="predicted"/>
<accession>A0ABD0LIK2</accession>
<reference evidence="2 3" key="1">
    <citation type="journal article" date="2023" name="Sci. Data">
        <title>Genome assembly of the Korean intertidal mud-creeper Batillaria attramentaria.</title>
        <authorList>
            <person name="Patra A.K."/>
            <person name="Ho P.T."/>
            <person name="Jun S."/>
            <person name="Lee S.J."/>
            <person name="Kim Y."/>
            <person name="Won Y.J."/>
        </authorList>
    </citation>
    <scope>NUCLEOTIDE SEQUENCE [LARGE SCALE GENOMIC DNA]</scope>
    <source>
        <strain evidence="2">Wonlab-2016</strain>
    </source>
</reference>
<evidence type="ECO:0000313" key="2">
    <source>
        <dbReference type="EMBL" id="KAK7499116.1"/>
    </source>
</evidence>
<evidence type="ECO:0000256" key="1">
    <source>
        <dbReference type="SAM" id="MobiDB-lite"/>
    </source>
</evidence>